<dbReference type="HAMAP" id="MF_00123">
    <property type="entry name" value="Arg_tRNA_synth"/>
    <property type="match status" value="1"/>
</dbReference>
<protein>
    <recommendedName>
        <fullName evidence="2">arginine--tRNA ligase</fullName>
        <ecNumber evidence="2">6.1.1.19</ecNumber>
    </recommendedName>
    <alternativeName>
        <fullName evidence="9">Arginyl-tRNA synthetase</fullName>
    </alternativeName>
</protein>
<dbReference type="InterPro" id="IPR001412">
    <property type="entry name" value="aa-tRNA-synth_I_CS"/>
</dbReference>
<proteinExistence type="inferred from homology"/>
<evidence type="ECO:0000259" key="14">
    <source>
        <dbReference type="SMART" id="SM01016"/>
    </source>
</evidence>
<sequence>MCAGGVAINMSIWLSPAPPLILTHNRLSFLHSSSLPAAADYLKCTTRRILSAAKIRAVSTMANEEECPGNIKRQLAKIFEISLRETVPSESDEEPLVAACGGKFGDYQCNNAMGLFKKIKGKNTAFKSPNSVGQAIANNLPQSEMVESCSVAGPGFVNVVLSKAWLAKSIQKMLIDGIQTWAPKLSIKRAVVDFSSPNIAKEMHVGHLRSTIIGDSLARMLEFSNVEVLRRNHVGDWGTQFGMLIEFLFEEFPKWEDENDVPIQDLEKFYKQSKKRFDEDPAFKEKAQQAVVSLQGGEAKYRKAWTKICEVSRNEFQKVYQRLGVQLEEKGESFYNPYIPRVLEALDNKGLVEESEGARVIFVEGRNIPLIVVKRDGGYNYASTDLAALWYRLNEENAEWMIYVTDVGQHEHFEMVFDAGKRAGWLPSDDNTYPKATHVGFGLVLGDDGKRFRTRSSEVVRLVDLLDEAKNRGKAALIARGKEEVWTNEELEQTAEAVSYGAVKYADLKNNRLTNYTFNFDQMLNDRGNTAVYLLYAHARICSIIRKSGKDVEELKKVGEIALDHSDERALALHLLQFSEVVEEAGANLLPNVLCEYLYNLSECFTKFYTNCPVVGSSQETSRLLLCEATALVMRKCFHLLGITPVYKI</sequence>
<keyword evidence="6 12" id="KW-0648">Protein biosynthesis</keyword>
<keyword evidence="4 12" id="KW-0547">Nucleotide-binding</keyword>
<keyword evidence="7" id="KW-0007">Acetylation</keyword>
<dbReference type="SMART" id="SM01016">
    <property type="entry name" value="Arg_tRNA_synt_N"/>
    <property type="match status" value="1"/>
</dbReference>
<dbReference type="GO" id="GO:0006420">
    <property type="term" value="P:arginyl-tRNA aminoacylation"/>
    <property type="evidence" value="ECO:0007669"/>
    <property type="project" value="InterPro"/>
</dbReference>
<dbReference type="InterPro" id="IPR035684">
    <property type="entry name" value="ArgRS_core"/>
</dbReference>
<dbReference type="SMART" id="SM00836">
    <property type="entry name" value="DALR_1"/>
    <property type="match status" value="1"/>
</dbReference>
<organism evidence="15 16">
    <name type="scientific">Nepenthes gracilis</name>
    <name type="common">Slender pitcher plant</name>
    <dbReference type="NCBI Taxonomy" id="150966"/>
    <lineage>
        <taxon>Eukaryota</taxon>
        <taxon>Viridiplantae</taxon>
        <taxon>Streptophyta</taxon>
        <taxon>Embryophyta</taxon>
        <taxon>Tracheophyta</taxon>
        <taxon>Spermatophyta</taxon>
        <taxon>Magnoliopsida</taxon>
        <taxon>eudicotyledons</taxon>
        <taxon>Gunneridae</taxon>
        <taxon>Pentapetalae</taxon>
        <taxon>Caryophyllales</taxon>
        <taxon>Nepenthaceae</taxon>
        <taxon>Nepenthes</taxon>
    </lineage>
</organism>
<evidence type="ECO:0000256" key="12">
    <source>
        <dbReference type="RuleBase" id="RU363038"/>
    </source>
</evidence>
<dbReference type="GO" id="GO:0005524">
    <property type="term" value="F:ATP binding"/>
    <property type="evidence" value="ECO:0007669"/>
    <property type="project" value="UniProtKB-KW"/>
</dbReference>
<dbReference type="FunFam" id="3.40.50.620:FF:000096">
    <property type="entry name" value="Arginine--tRNA ligase chloroplastic/mitochondrial"/>
    <property type="match status" value="1"/>
</dbReference>
<dbReference type="PRINTS" id="PR01038">
    <property type="entry name" value="TRNASYNTHARG"/>
</dbReference>
<evidence type="ECO:0000256" key="6">
    <source>
        <dbReference type="ARBA" id="ARBA00022917"/>
    </source>
</evidence>
<dbReference type="PANTHER" id="PTHR11956:SF5">
    <property type="entry name" value="ARGININE--TRNA LIGASE, CYTOPLASMIC"/>
    <property type="match status" value="1"/>
</dbReference>
<dbReference type="SUPFAM" id="SSF47323">
    <property type="entry name" value="Anticodon-binding domain of a subclass of class I aminoacyl-tRNA synthetases"/>
    <property type="match status" value="1"/>
</dbReference>
<evidence type="ECO:0000313" key="15">
    <source>
        <dbReference type="EMBL" id="GMH08718.1"/>
    </source>
</evidence>
<feature type="domain" description="DALR anticodon binding" evidence="13">
    <location>
        <begin position="534"/>
        <end position="649"/>
    </location>
</feature>
<evidence type="ECO:0000313" key="16">
    <source>
        <dbReference type="Proteomes" id="UP001279734"/>
    </source>
</evidence>
<dbReference type="NCBIfam" id="TIGR00456">
    <property type="entry name" value="argS"/>
    <property type="match status" value="1"/>
</dbReference>
<reference evidence="15" key="1">
    <citation type="submission" date="2023-05" db="EMBL/GenBank/DDBJ databases">
        <title>Nepenthes gracilis genome sequencing.</title>
        <authorList>
            <person name="Fukushima K."/>
        </authorList>
    </citation>
    <scope>NUCLEOTIDE SEQUENCE</scope>
    <source>
        <strain evidence="15">SING2019-196</strain>
    </source>
</reference>
<dbReference type="Gene3D" id="3.40.50.620">
    <property type="entry name" value="HUPs"/>
    <property type="match status" value="1"/>
</dbReference>
<dbReference type="Pfam" id="PF05746">
    <property type="entry name" value="DALR_1"/>
    <property type="match status" value="1"/>
</dbReference>
<evidence type="ECO:0000256" key="9">
    <source>
        <dbReference type="ARBA" id="ARBA00033033"/>
    </source>
</evidence>
<dbReference type="FunFam" id="3.30.1360.70:FF:000002">
    <property type="entry name" value="arginine--tRNA ligase, cytoplasmic"/>
    <property type="match status" value="1"/>
</dbReference>
<dbReference type="Gene3D" id="3.30.1360.70">
    <property type="entry name" value="Arginyl tRNA synthetase N-terminal domain"/>
    <property type="match status" value="1"/>
</dbReference>
<dbReference type="InterPro" id="IPR014729">
    <property type="entry name" value="Rossmann-like_a/b/a_fold"/>
</dbReference>
<evidence type="ECO:0000256" key="1">
    <source>
        <dbReference type="ARBA" id="ARBA00005594"/>
    </source>
</evidence>
<dbReference type="Pfam" id="PF03485">
    <property type="entry name" value="Arg_tRNA_synt_N"/>
    <property type="match status" value="1"/>
</dbReference>
<keyword evidence="5 12" id="KW-0067">ATP-binding</keyword>
<evidence type="ECO:0000259" key="13">
    <source>
        <dbReference type="SMART" id="SM00836"/>
    </source>
</evidence>
<dbReference type="InterPro" id="IPR001278">
    <property type="entry name" value="Arg-tRNA-ligase"/>
</dbReference>
<comment type="caution">
    <text evidence="15">The sequence shown here is derived from an EMBL/GenBank/DDBJ whole genome shotgun (WGS) entry which is preliminary data.</text>
</comment>
<comment type="similarity">
    <text evidence="1 12">Belongs to the class-I aminoacyl-tRNA synthetase family.</text>
</comment>
<dbReference type="InterPro" id="IPR036695">
    <property type="entry name" value="Arg-tRNA-synth_N_sf"/>
</dbReference>
<evidence type="ECO:0000256" key="7">
    <source>
        <dbReference type="ARBA" id="ARBA00022990"/>
    </source>
</evidence>
<evidence type="ECO:0000256" key="3">
    <source>
        <dbReference type="ARBA" id="ARBA00022598"/>
    </source>
</evidence>
<comment type="catalytic activity">
    <reaction evidence="10">
        <text>tRNA(Arg) + L-arginine + ATP = L-arginyl-tRNA(Arg) + AMP + diphosphate</text>
        <dbReference type="Rhea" id="RHEA:20301"/>
        <dbReference type="Rhea" id="RHEA-COMP:9658"/>
        <dbReference type="Rhea" id="RHEA-COMP:9673"/>
        <dbReference type="ChEBI" id="CHEBI:30616"/>
        <dbReference type="ChEBI" id="CHEBI:32682"/>
        <dbReference type="ChEBI" id="CHEBI:33019"/>
        <dbReference type="ChEBI" id="CHEBI:78442"/>
        <dbReference type="ChEBI" id="CHEBI:78513"/>
        <dbReference type="ChEBI" id="CHEBI:456215"/>
        <dbReference type="EC" id="6.1.1.19"/>
    </reaction>
</comment>
<dbReference type="EMBL" id="BSYO01000008">
    <property type="protein sequence ID" value="GMH08718.1"/>
    <property type="molecule type" value="Genomic_DNA"/>
</dbReference>
<gene>
    <name evidence="15" type="ORF">Nepgr_010558</name>
</gene>
<dbReference type="InterPro" id="IPR005148">
    <property type="entry name" value="Arg-tRNA-synth_N"/>
</dbReference>
<comment type="function">
    <text evidence="11">Forms part of a macromolecular complex that catalyzes the attachment of specific amino acids to cognate tRNAs during protein synthesis.</text>
</comment>
<dbReference type="GO" id="GO:0005737">
    <property type="term" value="C:cytoplasm"/>
    <property type="evidence" value="ECO:0007669"/>
    <property type="project" value="InterPro"/>
</dbReference>
<dbReference type="InterPro" id="IPR009080">
    <property type="entry name" value="tRNAsynth_Ia_anticodon-bd"/>
</dbReference>
<evidence type="ECO:0000256" key="2">
    <source>
        <dbReference type="ARBA" id="ARBA00012837"/>
    </source>
</evidence>
<dbReference type="PANTHER" id="PTHR11956">
    <property type="entry name" value="ARGINYL-TRNA SYNTHETASE"/>
    <property type="match status" value="1"/>
</dbReference>
<dbReference type="SUPFAM" id="SSF55190">
    <property type="entry name" value="Arginyl-tRNA synthetase (ArgRS), N-terminal 'additional' domain"/>
    <property type="match status" value="1"/>
</dbReference>
<evidence type="ECO:0000256" key="11">
    <source>
        <dbReference type="ARBA" id="ARBA00055485"/>
    </source>
</evidence>
<dbReference type="CDD" id="cd07956">
    <property type="entry name" value="Anticodon_Ia_Arg"/>
    <property type="match status" value="1"/>
</dbReference>
<name>A0AAD3SCI8_NEPGR</name>
<dbReference type="AlphaFoldDB" id="A0AAD3SCI8"/>
<keyword evidence="8 12" id="KW-0030">Aminoacyl-tRNA synthetase</keyword>
<evidence type="ECO:0000256" key="10">
    <source>
        <dbReference type="ARBA" id="ARBA00049339"/>
    </source>
</evidence>
<dbReference type="EC" id="6.1.1.19" evidence="2"/>
<dbReference type="PROSITE" id="PS00178">
    <property type="entry name" value="AA_TRNA_LIGASE_I"/>
    <property type="match status" value="1"/>
</dbReference>
<evidence type="ECO:0000256" key="4">
    <source>
        <dbReference type="ARBA" id="ARBA00022741"/>
    </source>
</evidence>
<dbReference type="SUPFAM" id="SSF52374">
    <property type="entry name" value="Nucleotidylyl transferase"/>
    <property type="match status" value="1"/>
</dbReference>
<dbReference type="GO" id="GO:0004814">
    <property type="term" value="F:arginine-tRNA ligase activity"/>
    <property type="evidence" value="ECO:0007669"/>
    <property type="project" value="UniProtKB-EC"/>
</dbReference>
<evidence type="ECO:0000256" key="5">
    <source>
        <dbReference type="ARBA" id="ARBA00022840"/>
    </source>
</evidence>
<dbReference type="Proteomes" id="UP001279734">
    <property type="component" value="Unassembled WGS sequence"/>
</dbReference>
<feature type="domain" description="Arginyl tRNA synthetase N-terminal" evidence="14">
    <location>
        <begin position="73"/>
        <end position="161"/>
    </location>
</feature>
<dbReference type="GO" id="GO:0009791">
    <property type="term" value="P:post-embryonic development"/>
    <property type="evidence" value="ECO:0007669"/>
    <property type="project" value="UniProtKB-ARBA"/>
</dbReference>
<dbReference type="Gene3D" id="1.10.730.10">
    <property type="entry name" value="Isoleucyl-tRNA Synthetase, Domain 1"/>
    <property type="match status" value="1"/>
</dbReference>
<dbReference type="FunFam" id="1.10.730.10:FF:000017">
    <property type="entry name" value="Arginine--tRNA ligase, chloroplastic/mitochondrial"/>
    <property type="match status" value="1"/>
</dbReference>
<dbReference type="CDD" id="cd00671">
    <property type="entry name" value="ArgRS_core"/>
    <property type="match status" value="1"/>
</dbReference>
<evidence type="ECO:0000256" key="8">
    <source>
        <dbReference type="ARBA" id="ARBA00023146"/>
    </source>
</evidence>
<dbReference type="GO" id="GO:0048608">
    <property type="term" value="P:reproductive structure development"/>
    <property type="evidence" value="ECO:0007669"/>
    <property type="project" value="UniProtKB-ARBA"/>
</dbReference>
<dbReference type="Pfam" id="PF00750">
    <property type="entry name" value="tRNA-synt_1d"/>
    <property type="match status" value="1"/>
</dbReference>
<dbReference type="InterPro" id="IPR008909">
    <property type="entry name" value="DALR_anticod-bd"/>
</dbReference>
<keyword evidence="16" id="KW-1185">Reference proteome</keyword>
<accession>A0AAD3SCI8</accession>
<keyword evidence="3 12" id="KW-0436">Ligase</keyword>